<evidence type="ECO:0000256" key="5">
    <source>
        <dbReference type="ARBA" id="ARBA00022741"/>
    </source>
</evidence>
<keyword evidence="4" id="KW-0808">Transferase</keyword>
<dbReference type="Proteomes" id="UP000198680">
    <property type="component" value="Unassembled WGS sequence"/>
</dbReference>
<dbReference type="OrthoDB" id="9810372at2"/>
<evidence type="ECO:0000313" key="10">
    <source>
        <dbReference type="Proteomes" id="UP000198680"/>
    </source>
</evidence>
<dbReference type="EMBL" id="FNHE01000002">
    <property type="protein sequence ID" value="SDL75110.1"/>
    <property type="molecule type" value="Genomic_DNA"/>
</dbReference>
<dbReference type="InterPro" id="IPR000600">
    <property type="entry name" value="ROK"/>
</dbReference>
<evidence type="ECO:0000256" key="7">
    <source>
        <dbReference type="ARBA" id="ARBA00022840"/>
    </source>
</evidence>
<organism evidence="9 10">
    <name type="scientific">Geodermatophilus siccatus</name>
    <dbReference type="NCBI Taxonomy" id="1137991"/>
    <lineage>
        <taxon>Bacteria</taxon>
        <taxon>Bacillati</taxon>
        <taxon>Actinomycetota</taxon>
        <taxon>Actinomycetes</taxon>
        <taxon>Geodermatophilales</taxon>
        <taxon>Geodermatophilaceae</taxon>
        <taxon>Geodermatophilus</taxon>
    </lineage>
</organism>
<dbReference type="GO" id="GO:0005524">
    <property type="term" value="F:ATP binding"/>
    <property type="evidence" value="ECO:0007669"/>
    <property type="project" value="UniProtKB-KW"/>
</dbReference>
<dbReference type="RefSeq" id="WP_091213911.1">
    <property type="nucleotide sequence ID" value="NZ_FNHE01000002.1"/>
</dbReference>
<reference evidence="10" key="1">
    <citation type="submission" date="2016-10" db="EMBL/GenBank/DDBJ databases">
        <authorList>
            <person name="Varghese N."/>
            <person name="Submissions S."/>
        </authorList>
    </citation>
    <scope>NUCLEOTIDE SEQUENCE [LARGE SCALE GENOMIC DNA]</scope>
    <source>
        <strain evidence="10">DSM 45419</strain>
    </source>
</reference>
<dbReference type="GO" id="GO:0005737">
    <property type="term" value="C:cytoplasm"/>
    <property type="evidence" value="ECO:0007669"/>
    <property type="project" value="InterPro"/>
</dbReference>
<keyword evidence="5" id="KW-0547">Nucleotide-binding</keyword>
<dbReference type="InterPro" id="IPR049874">
    <property type="entry name" value="ROK_cs"/>
</dbReference>
<gene>
    <name evidence="9" type="ORF">SAMN05660642_00693</name>
</gene>
<dbReference type="GO" id="GO:0006096">
    <property type="term" value="P:glycolytic process"/>
    <property type="evidence" value="ECO:0007669"/>
    <property type="project" value="InterPro"/>
</dbReference>
<name>A0A1G9MLG1_9ACTN</name>
<keyword evidence="7" id="KW-0067">ATP-binding</keyword>
<dbReference type="SUPFAM" id="SSF53067">
    <property type="entry name" value="Actin-like ATPase domain"/>
    <property type="match status" value="1"/>
</dbReference>
<dbReference type="InterPro" id="IPR043129">
    <property type="entry name" value="ATPase_NBD"/>
</dbReference>
<dbReference type="AlphaFoldDB" id="A0A1G9MLG1"/>
<evidence type="ECO:0000313" key="9">
    <source>
        <dbReference type="EMBL" id="SDL75110.1"/>
    </source>
</evidence>
<evidence type="ECO:0000256" key="4">
    <source>
        <dbReference type="ARBA" id="ARBA00022679"/>
    </source>
</evidence>
<dbReference type="Gene3D" id="3.30.420.40">
    <property type="match status" value="2"/>
</dbReference>
<proteinExistence type="inferred from homology"/>
<protein>
    <recommendedName>
        <fullName evidence="3">Glucokinase</fullName>
        <ecNumber evidence="2">2.7.1.2</ecNumber>
    </recommendedName>
    <alternativeName>
        <fullName evidence="8">Glucose kinase</fullName>
    </alternativeName>
</protein>
<evidence type="ECO:0000256" key="2">
    <source>
        <dbReference type="ARBA" id="ARBA00012323"/>
    </source>
</evidence>
<dbReference type="STRING" id="1137991.SAMN05660642_00693"/>
<dbReference type="PANTHER" id="PTHR18964:SF173">
    <property type="entry name" value="GLUCOKINASE"/>
    <property type="match status" value="1"/>
</dbReference>
<keyword evidence="6 9" id="KW-0418">Kinase</keyword>
<keyword evidence="10" id="KW-1185">Reference proteome</keyword>
<dbReference type="NCBIfam" id="TIGR00744">
    <property type="entry name" value="ROK_glcA_fam"/>
    <property type="match status" value="1"/>
</dbReference>
<dbReference type="InterPro" id="IPR004654">
    <property type="entry name" value="ROK_glcA"/>
</dbReference>
<dbReference type="PANTHER" id="PTHR18964">
    <property type="entry name" value="ROK (REPRESSOR, ORF, KINASE) FAMILY"/>
    <property type="match status" value="1"/>
</dbReference>
<sequence length="314" mass="32581">MALAIGVDIGGTKVAAGLVDEQGGIVASARRDTPSHDPARIEEIIADVVRELQASHEVEAVGIGAAGFVDAARSTVVFAPNLAWRDEPLRVNVEKRCGLPVVVENDANAAAWAEARFGAGRGQQYVVVLTVGTGLGGGLVTGGELYRGRQGIAAEFGHVTVEPGGRRCGCGGRGCWERYASGRALILEAQELATVSPAIAGRLLELAGGRPEAITGLHVTRAAQDGDEAALEAFRVIGTWLGQGMAALTAVLDPELFVLGGGVSAAGELLREPAERSLQERITARAYRQVPAVRLAEFGPEAGIVGAADLARRR</sequence>
<evidence type="ECO:0000256" key="8">
    <source>
        <dbReference type="ARBA" id="ARBA00032386"/>
    </source>
</evidence>
<evidence type="ECO:0000256" key="1">
    <source>
        <dbReference type="ARBA" id="ARBA00006479"/>
    </source>
</evidence>
<dbReference type="Pfam" id="PF00480">
    <property type="entry name" value="ROK"/>
    <property type="match status" value="1"/>
</dbReference>
<evidence type="ECO:0000256" key="6">
    <source>
        <dbReference type="ARBA" id="ARBA00022777"/>
    </source>
</evidence>
<accession>A0A1G9MLG1</accession>
<dbReference type="PROSITE" id="PS01125">
    <property type="entry name" value="ROK"/>
    <property type="match status" value="1"/>
</dbReference>
<evidence type="ECO:0000256" key="3">
    <source>
        <dbReference type="ARBA" id="ARBA00014701"/>
    </source>
</evidence>
<dbReference type="GO" id="GO:0004340">
    <property type="term" value="F:glucokinase activity"/>
    <property type="evidence" value="ECO:0007669"/>
    <property type="project" value="UniProtKB-EC"/>
</dbReference>
<comment type="similarity">
    <text evidence="1">Belongs to the ROK (NagC/XylR) family.</text>
</comment>
<dbReference type="EC" id="2.7.1.2" evidence="2"/>